<evidence type="ECO:0000259" key="1">
    <source>
        <dbReference type="Pfam" id="PF01636"/>
    </source>
</evidence>
<dbReference type="InterPro" id="IPR002575">
    <property type="entry name" value="Aminoglycoside_PTrfase"/>
</dbReference>
<dbReference type="Proteomes" id="UP000319257">
    <property type="component" value="Unassembled WGS sequence"/>
</dbReference>
<dbReference type="OrthoDB" id="10003767at2759"/>
<organism evidence="2 3">
    <name type="scientific">Thyridium curvatum</name>
    <dbReference type="NCBI Taxonomy" id="1093900"/>
    <lineage>
        <taxon>Eukaryota</taxon>
        <taxon>Fungi</taxon>
        <taxon>Dikarya</taxon>
        <taxon>Ascomycota</taxon>
        <taxon>Pezizomycotina</taxon>
        <taxon>Sordariomycetes</taxon>
        <taxon>Sordariomycetidae</taxon>
        <taxon>Thyridiales</taxon>
        <taxon>Thyridiaceae</taxon>
        <taxon>Thyridium</taxon>
    </lineage>
</organism>
<dbReference type="InterPro" id="IPR051678">
    <property type="entry name" value="AGP_Transferase"/>
</dbReference>
<accession>A0A507B8A4</accession>
<protein>
    <recommendedName>
        <fullName evidence="1">Aminoglycoside phosphotransferase domain-containing protein</fullName>
    </recommendedName>
</protein>
<dbReference type="Pfam" id="PF01636">
    <property type="entry name" value="APH"/>
    <property type="match status" value="1"/>
</dbReference>
<dbReference type="InParanoid" id="A0A507B8A4"/>
<dbReference type="EMBL" id="SKBQ01000025">
    <property type="protein sequence ID" value="TPX14834.1"/>
    <property type="molecule type" value="Genomic_DNA"/>
</dbReference>
<dbReference type="PANTHER" id="PTHR21310">
    <property type="entry name" value="AMINOGLYCOSIDE PHOSPHOTRANSFERASE-RELATED-RELATED"/>
    <property type="match status" value="1"/>
</dbReference>
<evidence type="ECO:0000313" key="3">
    <source>
        <dbReference type="Proteomes" id="UP000319257"/>
    </source>
</evidence>
<comment type="caution">
    <text evidence="2">The sequence shown here is derived from an EMBL/GenBank/DDBJ whole genome shotgun (WGS) entry which is preliminary data.</text>
</comment>
<dbReference type="AlphaFoldDB" id="A0A507B8A4"/>
<feature type="domain" description="Aminoglycoside phosphotransferase" evidence="1">
    <location>
        <begin position="2"/>
        <end position="202"/>
    </location>
</feature>
<dbReference type="GeneID" id="41972390"/>
<dbReference type="Gene3D" id="3.90.1200.10">
    <property type="match status" value="1"/>
</dbReference>
<proteinExistence type="predicted"/>
<dbReference type="PANTHER" id="PTHR21310:SF37">
    <property type="entry name" value="AMINOGLYCOSIDE PHOSPHOTRANSFERASE DOMAIN-CONTAINING PROTEIN"/>
    <property type="match status" value="1"/>
</dbReference>
<dbReference type="RefSeq" id="XP_030996545.1">
    <property type="nucleotide sequence ID" value="XM_031139409.1"/>
</dbReference>
<dbReference type="InterPro" id="IPR011009">
    <property type="entry name" value="Kinase-like_dom_sf"/>
</dbReference>
<sequence length="320" mass="36022">MSFVRARLPKVRLPAVYAYETPGSERTSTTGAPYMLLEGFYGNTLQDGAADFFSLPDAIQHHIITQWTRVQAELATFAWPRIGSISQLDNGEPVIGPLASASIDQLQNAGPFPTALDYFTDLSEALRKTLATQSSAGSSCGYCRLGTLVFDRILSHTKLFNEDKPETLFQLSHMDLGFQNMLIDDDFNIVAVIDWEYAQSAPWQTYHYPMPFPLREPDQEIQDILKDPNHLAHRNVERQNKARMMYKDGFQVAEDELEKQGKVFQRRISDVLDSPASRVFACFSTLGDLHGEGDKALVHAMLQLAFGMDSERAEEYLESL</sequence>
<evidence type="ECO:0000313" key="2">
    <source>
        <dbReference type="EMBL" id="TPX14834.1"/>
    </source>
</evidence>
<reference evidence="2 3" key="1">
    <citation type="submission" date="2019-06" db="EMBL/GenBank/DDBJ databases">
        <title>Draft genome sequence of the filamentous fungus Phialemoniopsis curvata isolated from diesel fuel.</title>
        <authorList>
            <person name="Varaljay V.A."/>
            <person name="Lyon W.J."/>
            <person name="Crouch A.L."/>
            <person name="Drake C.E."/>
            <person name="Hollomon J.M."/>
            <person name="Nadeau L.J."/>
            <person name="Nunn H.S."/>
            <person name="Stevenson B.S."/>
            <person name="Bojanowski C.L."/>
            <person name="Crookes-Goodson W.J."/>
        </authorList>
    </citation>
    <scope>NUCLEOTIDE SEQUENCE [LARGE SCALE GENOMIC DNA]</scope>
    <source>
        <strain evidence="2 3">D216</strain>
    </source>
</reference>
<name>A0A507B8A4_9PEZI</name>
<gene>
    <name evidence="2" type="ORF">E0L32_004943</name>
</gene>
<dbReference type="SUPFAM" id="SSF56112">
    <property type="entry name" value="Protein kinase-like (PK-like)"/>
    <property type="match status" value="1"/>
</dbReference>
<keyword evidence="3" id="KW-1185">Reference proteome</keyword>